<dbReference type="EMBL" id="CAJVPW010000367">
    <property type="protein sequence ID" value="CAG8451769.1"/>
    <property type="molecule type" value="Genomic_DNA"/>
</dbReference>
<organism evidence="1 2">
    <name type="scientific">Cetraspora pellucida</name>
    <dbReference type="NCBI Taxonomy" id="1433469"/>
    <lineage>
        <taxon>Eukaryota</taxon>
        <taxon>Fungi</taxon>
        <taxon>Fungi incertae sedis</taxon>
        <taxon>Mucoromycota</taxon>
        <taxon>Glomeromycotina</taxon>
        <taxon>Glomeromycetes</taxon>
        <taxon>Diversisporales</taxon>
        <taxon>Gigasporaceae</taxon>
        <taxon>Cetraspora</taxon>
    </lineage>
</organism>
<evidence type="ECO:0000313" key="2">
    <source>
        <dbReference type="Proteomes" id="UP000789366"/>
    </source>
</evidence>
<evidence type="ECO:0000313" key="1">
    <source>
        <dbReference type="EMBL" id="CAG8451769.1"/>
    </source>
</evidence>
<keyword evidence="2" id="KW-1185">Reference proteome</keyword>
<comment type="caution">
    <text evidence="1">The sequence shown here is derived from an EMBL/GenBank/DDBJ whole genome shotgun (WGS) entry which is preliminary data.</text>
</comment>
<gene>
    <name evidence="1" type="ORF">SPELUC_LOCUS834</name>
</gene>
<protein>
    <submittedName>
        <fullName evidence="1">13498_t:CDS:1</fullName>
    </submittedName>
</protein>
<accession>A0ACA9K4E1</accession>
<name>A0ACA9K4E1_9GLOM</name>
<sequence length="233" mass="26149">MKFLDISSLDSINTALVFENPECRVIGRIETYSCKLAGVDKKLYKNLEGRWTAELTQSQSVSPDQHSFYNIISPFGPMDQPSSRKTLFNLIATLNASYPDYDFSDVKPDQFTKQPSVPMVCNYINNTLFNLGRAYIVNDLNLWQIVDDIIELDECNVYSFNPDIDSDPNAEDGAMYEDEPLDSFSDSESDINCGIKAMQNDANNANNVNGALQVTNSNGAMSYEEYVMGDIEM</sequence>
<reference evidence="1" key="1">
    <citation type="submission" date="2021-06" db="EMBL/GenBank/DDBJ databases">
        <authorList>
            <person name="Kallberg Y."/>
            <person name="Tangrot J."/>
            <person name="Rosling A."/>
        </authorList>
    </citation>
    <scope>NUCLEOTIDE SEQUENCE</scope>
    <source>
        <strain evidence="1">28 12/20/2015</strain>
    </source>
</reference>
<proteinExistence type="predicted"/>
<dbReference type="Proteomes" id="UP000789366">
    <property type="component" value="Unassembled WGS sequence"/>
</dbReference>